<proteinExistence type="predicted"/>
<keyword evidence="2" id="KW-1185">Reference proteome</keyword>
<dbReference type="Proteomes" id="UP000828941">
    <property type="component" value="Chromosome 11"/>
</dbReference>
<evidence type="ECO:0000313" key="2">
    <source>
        <dbReference type="Proteomes" id="UP000828941"/>
    </source>
</evidence>
<accession>A0ACB9LUC8</accession>
<protein>
    <submittedName>
        <fullName evidence="1">Uncharacterized protein</fullName>
    </submittedName>
</protein>
<comment type="caution">
    <text evidence="1">The sequence shown here is derived from an EMBL/GenBank/DDBJ whole genome shotgun (WGS) entry which is preliminary data.</text>
</comment>
<dbReference type="EMBL" id="CM039436">
    <property type="protein sequence ID" value="KAI4314921.1"/>
    <property type="molecule type" value="Genomic_DNA"/>
</dbReference>
<name>A0ACB9LUC8_BAUVA</name>
<sequence>MEKMKKHFVLIHGACHGAWCWYKVSTLLKSAGHKVTALDMAASGIHPKQMHEVKSMSEYFEPLIKFIGSLPEEDKVILVGHSMGGLCVSAAMERFPHMISVAVFASAFMPGPDLSSHTLRQELYQRRSDSDMDSEIIFGNGPANPPTEILFGPQFLKSKLYQLSPPEDLALAISLLRPTLLNRDVQVVEKEMAVTRDNYGSVVRLFIVCEQDNVIKQDFQRWMIQENPPNEVKVIAESDHMPMFSKPQELCSILQQIADAYY</sequence>
<evidence type="ECO:0000313" key="1">
    <source>
        <dbReference type="EMBL" id="KAI4314921.1"/>
    </source>
</evidence>
<organism evidence="1 2">
    <name type="scientific">Bauhinia variegata</name>
    <name type="common">Purple orchid tree</name>
    <name type="synonym">Phanera variegata</name>
    <dbReference type="NCBI Taxonomy" id="167791"/>
    <lineage>
        <taxon>Eukaryota</taxon>
        <taxon>Viridiplantae</taxon>
        <taxon>Streptophyta</taxon>
        <taxon>Embryophyta</taxon>
        <taxon>Tracheophyta</taxon>
        <taxon>Spermatophyta</taxon>
        <taxon>Magnoliopsida</taxon>
        <taxon>eudicotyledons</taxon>
        <taxon>Gunneridae</taxon>
        <taxon>Pentapetalae</taxon>
        <taxon>rosids</taxon>
        <taxon>fabids</taxon>
        <taxon>Fabales</taxon>
        <taxon>Fabaceae</taxon>
        <taxon>Cercidoideae</taxon>
        <taxon>Cercideae</taxon>
        <taxon>Bauhiniinae</taxon>
        <taxon>Bauhinia</taxon>
    </lineage>
</organism>
<gene>
    <name evidence="1" type="ORF">L6164_027782</name>
</gene>
<reference evidence="1 2" key="1">
    <citation type="journal article" date="2022" name="DNA Res.">
        <title>Chromosomal-level genome assembly of the orchid tree Bauhinia variegata (Leguminosae; Cercidoideae) supports the allotetraploid origin hypothesis of Bauhinia.</title>
        <authorList>
            <person name="Zhong Y."/>
            <person name="Chen Y."/>
            <person name="Zheng D."/>
            <person name="Pang J."/>
            <person name="Liu Y."/>
            <person name="Luo S."/>
            <person name="Meng S."/>
            <person name="Qian L."/>
            <person name="Wei D."/>
            <person name="Dai S."/>
            <person name="Zhou R."/>
        </authorList>
    </citation>
    <scope>NUCLEOTIDE SEQUENCE [LARGE SCALE GENOMIC DNA]</scope>
    <source>
        <strain evidence="1">BV-YZ2020</strain>
    </source>
</reference>